<gene>
    <name evidence="1" type="ORF">A4U43_C09F5920</name>
</gene>
<accession>A0A5P1E8W5</accession>
<proteinExistence type="predicted"/>
<name>A0A5P1E8W5_ASPOF</name>
<keyword evidence="2" id="KW-1185">Reference proteome</keyword>
<organism evidence="1 2">
    <name type="scientific">Asparagus officinalis</name>
    <name type="common">Garden asparagus</name>
    <dbReference type="NCBI Taxonomy" id="4686"/>
    <lineage>
        <taxon>Eukaryota</taxon>
        <taxon>Viridiplantae</taxon>
        <taxon>Streptophyta</taxon>
        <taxon>Embryophyta</taxon>
        <taxon>Tracheophyta</taxon>
        <taxon>Spermatophyta</taxon>
        <taxon>Magnoliopsida</taxon>
        <taxon>Liliopsida</taxon>
        <taxon>Asparagales</taxon>
        <taxon>Asparagaceae</taxon>
        <taxon>Asparagoideae</taxon>
        <taxon>Asparagus</taxon>
    </lineage>
</organism>
<dbReference type="InterPro" id="IPR036388">
    <property type="entry name" value="WH-like_DNA-bd_sf"/>
</dbReference>
<dbReference type="EMBL" id="CM007389">
    <property type="protein sequence ID" value="ONK57945.1"/>
    <property type="molecule type" value="Genomic_DNA"/>
</dbReference>
<protein>
    <submittedName>
        <fullName evidence="1">Uncharacterized protein</fullName>
    </submittedName>
</protein>
<evidence type="ECO:0000313" key="1">
    <source>
        <dbReference type="EMBL" id="ONK57945.1"/>
    </source>
</evidence>
<dbReference type="InterPro" id="IPR036390">
    <property type="entry name" value="WH_DNA-bd_sf"/>
</dbReference>
<dbReference type="Proteomes" id="UP000243459">
    <property type="component" value="Chromosome 9"/>
</dbReference>
<evidence type="ECO:0000313" key="2">
    <source>
        <dbReference type="Proteomes" id="UP000243459"/>
    </source>
</evidence>
<dbReference type="Gramene" id="ONK57945">
    <property type="protein sequence ID" value="ONK57945"/>
    <property type="gene ID" value="A4U43_C09F5920"/>
</dbReference>
<dbReference type="AlphaFoldDB" id="A0A5P1E8W5"/>
<dbReference type="SUPFAM" id="SSF46785">
    <property type="entry name" value="Winged helix' DNA-binding domain"/>
    <property type="match status" value="1"/>
</dbReference>
<dbReference type="GO" id="GO:0046983">
    <property type="term" value="F:protein dimerization activity"/>
    <property type="evidence" value="ECO:0007669"/>
    <property type="project" value="InterPro"/>
</dbReference>
<reference evidence="2" key="1">
    <citation type="journal article" date="2017" name="Nat. Commun.">
        <title>The asparagus genome sheds light on the origin and evolution of a young Y chromosome.</title>
        <authorList>
            <person name="Harkess A."/>
            <person name="Zhou J."/>
            <person name="Xu C."/>
            <person name="Bowers J.E."/>
            <person name="Van der Hulst R."/>
            <person name="Ayyampalayam S."/>
            <person name="Mercati F."/>
            <person name="Riccardi P."/>
            <person name="McKain M.R."/>
            <person name="Kakrana A."/>
            <person name="Tang H."/>
            <person name="Ray J."/>
            <person name="Groenendijk J."/>
            <person name="Arikit S."/>
            <person name="Mathioni S.M."/>
            <person name="Nakano M."/>
            <person name="Shan H."/>
            <person name="Telgmann-Rauber A."/>
            <person name="Kanno A."/>
            <person name="Yue Z."/>
            <person name="Chen H."/>
            <person name="Li W."/>
            <person name="Chen Y."/>
            <person name="Xu X."/>
            <person name="Zhang Y."/>
            <person name="Luo S."/>
            <person name="Chen H."/>
            <person name="Gao J."/>
            <person name="Mao Z."/>
            <person name="Pires J.C."/>
            <person name="Luo M."/>
            <person name="Kudrna D."/>
            <person name="Wing R.A."/>
            <person name="Meyers B.C."/>
            <person name="Yi K."/>
            <person name="Kong H."/>
            <person name="Lavrijsen P."/>
            <person name="Sunseri F."/>
            <person name="Falavigna A."/>
            <person name="Ye Y."/>
            <person name="Leebens-Mack J.H."/>
            <person name="Chen G."/>
        </authorList>
    </citation>
    <scope>NUCLEOTIDE SEQUENCE [LARGE SCALE GENOMIC DNA]</scope>
    <source>
        <strain evidence="2">cv. DH0086</strain>
    </source>
</reference>
<sequence length="141" mass="15561">MARSSAENLVLSTAEMLAAQVQVSHTVMVRIAAICLKCVVDLGIYPTSSPIKTYVISHSELLKKLPNIPPSKSPLLHRIMRLLARMGYFKIIENKSSTGDEENHDELVLYSLTPLSRVLPKTEPFSLSSYVLGSNNPYSTS</sequence>
<dbReference type="Gene3D" id="1.10.10.10">
    <property type="entry name" value="Winged helix-like DNA-binding domain superfamily/Winged helix DNA-binding domain"/>
    <property type="match status" value="1"/>
</dbReference>